<protein>
    <submittedName>
        <fullName evidence="5">Peptidase S1 and S6, chymotrypsin/Hap</fullName>
    </submittedName>
</protein>
<feature type="domain" description="PDZ" evidence="4">
    <location>
        <begin position="301"/>
        <end position="370"/>
    </location>
</feature>
<dbReference type="PANTHER" id="PTHR43343">
    <property type="entry name" value="PEPTIDASE S12"/>
    <property type="match status" value="1"/>
</dbReference>
<organism evidence="5 6">
    <name type="scientific">Deinococcus aerius</name>
    <dbReference type="NCBI Taxonomy" id="200253"/>
    <lineage>
        <taxon>Bacteria</taxon>
        <taxon>Thermotogati</taxon>
        <taxon>Deinococcota</taxon>
        <taxon>Deinococci</taxon>
        <taxon>Deinococcales</taxon>
        <taxon>Deinococcaceae</taxon>
        <taxon>Deinococcus</taxon>
    </lineage>
</organism>
<dbReference type="AlphaFoldDB" id="A0A2I9DB97"/>
<dbReference type="GO" id="GO:0006508">
    <property type="term" value="P:proteolysis"/>
    <property type="evidence" value="ECO:0007669"/>
    <property type="project" value="UniProtKB-KW"/>
</dbReference>
<dbReference type="InterPro" id="IPR001478">
    <property type="entry name" value="PDZ"/>
</dbReference>
<dbReference type="SMART" id="SM00228">
    <property type="entry name" value="PDZ"/>
    <property type="match status" value="1"/>
</dbReference>
<dbReference type="InterPro" id="IPR036034">
    <property type="entry name" value="PDZ_sf"/>
</dbReference>
<dbReference type="Gene3D" id="2.40.10.120">
    <property type="match status" value="1"/>
</dbReference>
<dbReference type="EMBL" id="BFAG01000019">
    <property type="protein sequence ID" value="GBF07940.1"/>
    <property type="molecule type" value="Genomic_DNA"/>
</dbReference>
<evidence type="ECO:0000256" key="3">
    <source>
        <dbReference type="SAM" id="SignalP"/>
    </source>
</evidence>
<dbReference type="InterPro" id="IPR051201">
    <property type="entry name" value="Chloro_Bact_Ser_Proteases"/>
</dbReference>
<feature type="signal peptide" evidence="3">
    <location>
        <begin position="1"/>
        <end position="29"/>
    </location>
</feature>
<evidence type="ECO:0000313" key="6">
    <source>
        <dbReference type="Proteomes" id="UP000236569"/>
    </source>
</evidence>
<accession>A0A2I9DB97</accession>
<dbReference type="Proteomes" id="UP000236569">
    <property type="component" value="Unassembled WGS sequence"/>
</dbReference>
<reference evidence="6" key="1">
    <citation type="submission" date="2018-01" db="EMBL/GenBank/DDBJ databases">
        <title>Draft Genome Sequence of the Radioresistant Bacterium Deinococcus aerius TR0125, Isolated from the Higher Atmosphere above Japan.</title>
        <authorList>
            <person name="Satoh K."/>
            <person name="Arai H."/>
            <person name="Sanzen T."/>
            <person name="Kawaguchi Y."/>
            <person name="Hayashi H."/>
            <person name="Yokobori S."/>
            <person name="Yamagishi A."/>
            <person name="Oono Y."/>
            <person name="Narumi I."/>
        </authorList>
    </citation>
    <scope>NUCLEOTIDE SEQUENCE [LARGE SCALE GENOMIC DNA]</scope>
    <source>
        <strain evidence="6">TR0125</strain>
    </source>
</reference>
<evidence type="ECO:0000256" key="1">
    <source>
        <dbReference type="ARBA" id="ARBA00022670"/>
    </source>
</evidence>
<gene>
    <name evidence="5" type="ORF">DAERI_190073</name>
</gene>
<sequence>MNAAWRAATRGLTLSLALLLGATVSAQTAAPTTPAQRQANTPAPLSASEKASLRALYQKLRPATLRIEDCPVNDCTEPDGVGTAFLIGDGYALTAYHVVFAAKRLSAVTLDKKRYTVQVIGYDDQADLALLKVNVPAGTPSMPLASARPAVGDPALAIGNGGGAFLTPKTGRLTGLDSDAGRADFPPGTLELNAQLIPGDSGGPIINARGEVMGVVSYISVGGSRRGIGAPSAGGGNITAYAVPVTRTSQTLADLRQGVKRDAPVIGIGLDTRLDFAFALPAENFKEFSDAFDLDLGDTPGAFFTSVSSNSPAARAGLRPLAFDQNGKRTSGDIVTAVNGRPIANFSDFQYAVRRYQPGQTVTLTVLRDGKKIEVKLTLAPRAQIRN</sequence>
<dbReference type="SUPFAM" id="SSF50494">
    <property type="entry name" value="Trypsin-like serine proteases"/>
    <property type="match status" value="1"/>
</dbReference>
<evidence type="ECO:0000256" key="2">
    <source>
        <dbReference type="ARBA" id="ARBA00022801"/>
    </source>
</evidence>
<keyword evidence="6" id="KW-1185">Reference proteome</keyword>
<dbReference type="SUPFAM" id="SSF50156">
    <property type="entry name" value="PDZ domain-like"/>
    <property type="match status" value="1"/>
</dbReference>
<dbReference type="Gene3D" id="2.30.42.10">
    <property type="match status" value="1"/>
</dbReference>
<dbReference type="Pfam" id="PF13365">
    <property type="entry name" value="Trypsin_2"/>
    <property type="match status" value="1"/>
</dbReference>
<dbReference type="GO" id="GO:0004252">
    <property type="term" value="F:serine-type endopeptidase activity"/>
    <property type="evidence" value="ECO:0007669"/>
    <property type="project" value="InterPro"/>
</dbReference>
<comment type="caution">
    <text evidence="5">The sequence shown here is derived from an EMBL/GenBank/DDBJ whole genome shotgun (WGS) entry which is preliminary data.</text>
</comment>
<proteinExistence type="predicted"/>
<feature type="chain" id="PRO_5014334292" evidence="3">
    <location>
        <begin position="30"/>
        <end position="387"/>
    </location>
</feature>
<dbReference type="Pfam" id="PF13180">
    <property type="entry name" value="PDZ_2"/>
    <property type="match status" value="1"/>
</dbReference>
<dbReference type="InterPro" id="IPR009003">
    <property type="entry name" value="Peptidase_S1_PA"/>
</dbReference>
<keyword evidence="3" id="KW-0732">Signal</keyword>
<dbReference type="PRINTS" id="PR00834">
    <property type="entry name" value="PROTEASES2C"/>
</dbReference>
<keyword evidence="2" id="KW-0378">Hydrolase</keyword>
<dbReference type="PROSITE" id="PS50106">
    <property type="entry name" value="PDZ"/>
    <property type="match status" value="1"/>
</dbReference>
<keyword evidence="1" id="KW-0645">Protease</keyword>
<dbReference type="OrthoDB" id="73775at2"/>
<evidence type="ECO:0000313" key="5">
    <source>
        <dbReference type="EMBL" id="GBF07940.1"/>
    </source>
</evidence>
<dbReference type="PANTHER" id="PTHR43343:SF3">
    <property type="entry name" value="PROTEASE DO-LIKE 8, CHLOROPLASTIC"/>
    <property type="match status" value="1"/>
</dbReference>
<name>A0A2I9DB97_9DEIO</name>
<evidence type="ECO:0000259" key="4">
    <source>
        <dbReference type="PROSITE" id="PS50106"/>
    </source>
</evidence>
<dbReference type="InterPro" id="IPR001940">
    <property type="entry name" value="Peptidase_S1C"/>
</dbReference>
<dbReference type="RefSeq" id="WP_103131225.1">
    <property type="nucleotide sequence ID" value="NZ_BFAG01000019.1"/>
</dbReference>